<dbReference type="OrthoDB" id="9798201at2"/>
<dbReference type="Gene3D" id="3.30.720.110">
    <property type="match status" value="1"/>
</dbReference>
<dbReference type="AlphaFoldDB" id="A0A0D8ZPE8"/>
<dbReference type="EMBL" id="JYON01000020">
    <property type="protein sequence ID" value="KJH70620.1"/>
    <property type="molecule type" value="Genomic_DNA"/>
</dbReference>
<keyword evidence="3" id="KW-1185">Reference proteome</keyword>
<dbReference type="RefSeq" id="WP_045055895.1">
    <property type="nucleotide sequence ID" value="NZ_CAWMDP010000007.1"/>
</dbReference>
<reference evidence="2 3" key="1">
    <citation type="submission" date="2015-02" db="EMBL/GenBank/DDBJ databases">
        <title>Draft genome of a novel marine cyanobacterium (Chroococcales) isolated from South Atlantic Ocean.</title>
        <authorList>
            <person name="Rigonato J."/>
            <person name="Alvarenga D.O."/>
            <person name="Branco L.H."/>
            <person name="Varani A.M."/>
            <person name="Brandini F.P."/>
            <person name="Fiore M.F."/>
        </authorList>
    </citation>
    <scope>NUCLEOTIDE SEQUENCE [LARGE SCALE GENOMIC DNA]</scope>
    <source>
        <strain evidence="2 3">CENA595</strain>
    </source>
</reference>
<name>A0A0D8ZPE8_9CYAN</name>
<dbReference type="PANTHER" id="PTHR36503:SF3">
    <property type="entry name" value="BLR0126 PROTEIN"/>
    <property type="match status" value="1"/>
</dbReference>
<evidence type="ECO:0000313" key="2">
    <source>
        <dbReference type="EMBL" id="KJH70620.1"/>
    </source>
</evidence>
<organism evidence="2 3">
    <name type="scientific">Aliterella atlantica CENA595</name>
    <dbReference type="NCBI Taxonomy" id="1618023"/>
    <lineage>
        <taxon>Bacteria</taxon>
        <taxon>Bacillati</taxon>
        <taxon>Cyanobacteriota</taxon>
        <taxon>Cyanophyceae</taxon>
        <taxon>Chroococcidiopsidales</taxon>
        <taxon>Aliterellaceae</taxon>
        <taxon>Aliterella</taxon>
    </lineage>
</organism>
<dbReference type="PROSITE" id="PS51819">
    <property type="entry name" value="VOC"/>
    <property type="match status" value="1"/>
</dbReference>
<gene>
    <name evidence="2" type="ORF">UH38_17080</name>
</gene>
<proteinExistence type="predicted"/>
<dbReference type="InterPro" id="IPR037523">
    <property type="entry name" value="VOC_core"/>
</dbReference>
<accession>A0A0D8ZPE8</accession>
<comment type="caution">
    <text evidence="2">The sequence shown here is derived from an EMBL/GenBank/DDBJ whole genome shotgun (WGS) entry which is preliminary data.</text>
</comment>
<dbReference type="InterPro" id="IPR029068">
    <property type="entry name" value="Glyas_Bleomycin-R_OHBP_Dase"/>
</dbReference>
<dbReference type="PATRIC" id="fig|1618023.3.peg.479"/>
<evidence type="ECO:0000313" key="3">
    <source>
        <dbReference type="Proteomes" id="UP000032452"/>
    </source>
</evidence>
<protein>
    <submittedName>
        <fullName evidence="2">Glyoxalase</fullName>
    </submittedName>
</protein>
<dbReference type="SUPFAM" id="SSF54593">
    <property type="entry name" value="Glyoxalase/Bleomycin resistance protein/Dihydroxybiphenyl dioxygenase"/>
    <property type="match status" value="1"/>
</dbReference>
<dbReference type="PANTHER" id="PTHR36503">
    <property type="entry name" value="BLR2520 PROTEIN"/>
    <property type="match status" value="1"/>
</dbReference>
<evidence type="ECO:0000259" key="1">
    <source>
        <dbReference type="PROSITE" id="PS51819"/>
    </source>
</evidence>
<sequence>MQITASAISLNVDDVRASATFIKQHFGFQEEMSADGFASLSRQDAGFNLIFLQTGLESFKPSNMRGHRADGLLVVFVVDNIDREYARLQAEGVQITTAIETEPWGERFFQVTDPNGVVLQLVQWMTDSAAYVDASE</sequence>
<dbReference type="STRING" id="1618023.UH38_17080"/>
<feature type="domain" description="VOC" evidence="1">
    <location>
        <begin position="4"/>
        <end position="124"/>
    </location>
</feature>
<dbReference type="Pfam" id="PF00903">
    <property type="entry name" value="Glyoxalase"/>
    <property type="match status" value="1"/>
</dbReference>
<dbReference type="Gene3D" id="3.30.720.120">
    <property type="match status" value="1"/>
</dbReference>
<dbReference type="InterPro" id="IPR004360">
    <property type="entry name" value="Glyas_Fos-R_dOase_dom"/>
</dbReference>
<dbReference type="Proteomes" id="UP000032452">
    <property type="component" value="Unassembled WGS sequence"/>
</dbReference>